<dbReference type="OrthoDB" id="3656482at2759"/>
<feature type="region of interest" description="Disordered" evidence="1">
    <location>
        <begin position="365"/>
        <end position="455"/>
    </location>
</feature>
<feature type="region of interest" description="Disordered" evidence="1">
    <location>
        <begin position="254"/>
        <end position="339"/>
    </location>
</feature>
<organism evidence="2 3">
    <name type="scientific">Passalora fulva</name>
    <name type="common">Tomato leaf mold</name>
    <name type="synonym">Cladosporium fulvum</name>
    <dbReference type="NCBI Taxonomy" id="5499"/>
    <lineage>
        <taxon>Eukaryota</taxon>
        <taxon>Fungi</taxon>
        <taxon>Dikarya</taxon>
        <taxon>Ascomycota</taxon>
        <taxon>Pezizomycotina</taxon>
        <taxon>Dothideomycetes</taxon>
        <taxon>Dothideomycetidae</taxon>
        <taxon>Mycosphaerellales</taxon>
        <taxon>Mycosphaerellaceae</taxon>
        <taxon>Fulvia</taxon>
    </lineage>
</organism>
<evidence type="ECO:0000256" key="1">
    <source>
        <dbReference type="SAM" id="MobiDB-lite"/>
    </source>
</evidence>
<accession>A0A9Q8LEL6</accession>
<feature type="compositionally biased region" description="Acidic residues" evidence="1">
    <location>
        <begin position="405"/>
        <end position="415"/>
    </location>
</feature>
<dbReference type="Proteomes" id="UP000756132">
    <property type="component" value="Chromosome 4"/>
</dbReference>
<evidence type="ECO:0000313" key="2">
    <source>
        <dbReference type="EMBL" id="UJO16001.1"/>
    </source>
</evidence>
<feature type="compositionally biased region" description="Polar residues" evidence="1">
    <location>
        <begin position="263"/>
        <end position="279"/>
    </location>
</feature>
<gene>
    <name evidence="2" type="ORF">CLAFUR5_05334</name>
</gene>
<dbReference type="KEGG" id="ffu:CLAFUR5_05334"/>
<protein>
    <submittedName>
        <fullName evidence="2">Uncharacterized protein</fullName>
    </submittedName>
</protein>
<name>A0A9Q8LEL6_PASFU</name>
<dbReference type="GeneID" id="71985212"/>
<reference evidence="2" key="1">
    <citation type="submission" date="2021-12" db="EMBL/GenBank/DDBJ databases">
        <authorList>
            <person name="Zaccaron A."/>
            <person name="Stergiopoulos I."/>
        </authorList>
    </citation>
    <scope>NUCLEOTIDE SEQUENCE</scope>
    <source>
        <strain evidence="2">Race5_Kim</strain>
    </source>
</reference>
<dbReference type="RefSeq" id="XP_047760367.1">
    <property type="nucleotide sequence ID" value="XM_047904482.1"/>
</dbReference>
<sequence>MAELEQDYISKSKHMFVTDEGDDILCEIAVSSHTLPCCFEYYATLDKLKQGEAVYDQVGHAILTLLNKSQEDDDEPGLAWMHHMVRGTVPREPRKVNIRQHARDEYGFQDILRYVKLLFDRNGKPKTSLQEDHQAMLADEELLLLNHFSIRPKYQRQGMGLICLNALAAALQSIPNNAQGEKWAYQGTLITSPYPITESTEIIRSANIVPAAPHAVMEKLTKKYGDFGMVMAHKGDERVEDVIRIMIGEIGQRAGRKPAAINTRATTGITNSSTANDEQAQADDIPHGGEPNDDQSDVPTAIGANDNGPRDNTSDSEDEGQDAEERLAQRMSRSSIAPSSTYRYSNISASFKGRRLDPLINALVPISENESKDPDVEMTETDDTEEGPVHEVGTDDGGGPHVPSDDEEGSEDDEPTPPHARITKKRAAPTDQNTSKPSTSKRVRGPTGGANQAPARMTRLQREAALLNQDINRVAATKSNPTYPWYDGKTWEGDEATPELAVEGRHQEQVWKLLHAEKPPLHSHKLPNRQNQAARNLQILGERKGYYFVTWTPAQGVVADAYAEKSKVNGAAVAAWDAKTTDEREMRRRP</sequence>
<evidence type="ECO:0000313" key="3">
    <source>
        <dbReference type="Proteomes" id="UP000756132"/>
    </source>
</evidence>
<feature type="compositionally biased region" description="Acidic residues" evidence="1">
    <location>
        <begin position="376"/>
        <end position="386"/>
    </location>
</feature>
<keyword evidence="3" id="KW-1185">Reference proteome</keyword>
<dbReference type="EMBL" id="CP090166">
    <property type="protein sequence ID" value="UJO16001.1"/>
    <property type="molecule type" value="Genomic_DNA"/>
</dbReference>
<dbReference type="AlphaFoldDB" id="A0A9Q8LEL6"/>
<proteinExistence type="predicted"/>
<reference evidence="2" key="2">
    <citation type="journal article" date="2022" name="Microb. Genom.">
        <title>A chromosome-scale genome assembly of the tomato pathogen Cladosporium fulvum reveals a compartmentalized genome architecture and the presence of a dispensable chromosome.</title>
        <authorList>
            <person name="Zaccaron A.Z."/>
            <person name="Chen L.H."/>
            <person name="Samaras A."/>
            <person name="Stergiopoulos I."/>
        </authorList>
    </citation>
    <scope>NUCLEOTIDE SEQUENCE</scope>
    <source>
        <strain evidence="2">Race5_Kim</strain>
    </source>
</reference>